<accession>A0A6L2PLL6</accession>
<name>A0A6L2PLL6_COPFO</name>
<sequence length="491" mass="57556">MRLGWRKGELLKNFYVKSKSLRKSLATSGLCPLYATMFSDAYPRCMMILKHPDRLPPSFHRTWAQHQRALKKNKKTPTDIDGVDRFRFFHRPLVPFLQPAVTTMTFRTVATEKRSEQILEAAPRIQNRGTQTDYRESESQTTPWAPPVYTRCSSTPEVLMLANLSWGHGLPAGMQEVEIIERARIKRAWESAVPGSGNPKSIERMRNIIDTLERDEWLFREKEIQTIHNMRLDMARQLLQKSQHEEIQRLNTRLQHCWTAKQQEKDRKIEKIRLDHSRELRKLSLRHKDSSMKYREGSVLKEHTGHRSELYGPRMHFGEHTKRRHEVINVCSRFLTGIKGLESLETVPKLLQPSRNLTKPLVKDMHELCIRETRWTEAALKQLHRDLKDTHMKTSREPVSIGLITRLQEPIPVPETPCTEGMPDPEAEMYRGQLDCQQLIEQMKTTTALQQEDLLHIGREQESIQSVQQEQLQNWREVCNFLTFVRRLLGT</sequence>
<organism evidence="9 10">
    <name type="scientific">Coptotermes formosanus</name>
    <name type="common">Formosan subterranean termite</name>
    <dbReference type="NCBI Taxonomy" id="36987"/>
    <lineage>
        <taxon>Eukaryota</taxon>
        <taxon>Metazoa</taxon>
        <taxon>Ecdysozoa</taxon>
        <taxon>Arthropoda</taxon>
        <taxon>Hexapoda</taxon>
        <taxon>Insecta</taxon>
        <taxon>Pterygota</taxon>
        <taxon>Neoptera</taxon>
        <taxon>Polyneoptera</taxon>
        <taxon>Dictyoptera</taxon>
        <taxon>Blattodea</taxon>
        <taxon>Blattoidea</taxon>
        <taxon>Termitoidae</taxon>
        <taxon>Rhinotermitidae</taxon>
        <taxon>Coptotermes</taxon>
    </lineage>
</organism>
<proteinExistence type="inferred from homology"/>
<dbReference type="GO" id="GO:0005930">
    <property type="term" value="C:axoneme"/>
    <property type="evidence" value="ECO:0007669"/>
    <property type="project" value="UniProtKB-SubCell"/>
</dbReference>
<dbReference type="InterPro" id="IPR026720">
    <property type="entry name" value="CFAP91"/>
</dbReference>
<dbReference type="InterPro" id="IPR032840">
    <property type="entry name" value="CFAP91_dom"/>
</dbReference>
<keyword evidence="2" id="KW-0963">Cytoplasm</keyword>
<evidence type="ECO:0000256" key="1">
    <source>
        <dbReference type="ARBA" id="ARBA00004430"/>
    </source>
</evidence>
<dbReference type="OrthoDB" id="567787at2759"/>
<evidence type="ECO:0000259" key="8">
    <source>
        <dbReference type="Pfam" id="PF14738"/>
    </source>
</evidence>
<dbReference type="PANTHER" id="PTHR22455">
    <property type="entry name" value="CILIA- AND FLAGELLA-ASSOCIATED PROTEIN 91"/>
    <property type="match status" value="1"/>
</dbReference>
<reference evidence="10" key="1">
    <citation type="submission" date="2020-01" db="EMBL/GenBank/DDBJ databases">
        <title>Draft genome sequence of the Termite Coptotermes fromosanus.</title>
        <authorList>
            <person name="Itakura S."/>
            <person name="Yosikawa Y."/>
            <person name="Umezawa K."/>
        </authorList>
    </citation>
    <scope>NUCLEOTIDE SEQUENCE [LARGE SCALE GENOMIC DNA]</scope>
</reference>
<evidence type="ECO:0000256" key="2">
    <source>
        <dbReference type="ARBA" id="ARBA00022490"/>
    </source>
</evidence>
<evidence type="ECO:0000256" key="6">
    <source>
        <dbReference type="ARBA" id="ARBA00029555"/>
    </source>
</evidence>
<feature type="domain" description="CFAP91" evidence="8">
    <location>
        <begin position="130"/>
        <end position="282"/>
    </location>
</feature>
<comment type="subcellular location">
    <subcellularLocation>
        <location evidence="1">Cytoplasm</location>
        <location evidence="1">Cytoskeleton</location>
        <location evidence="1">Cilium axoneme</location>
    </subcellularLocation>
</comment>
<dbReference type="EMBL" id="BLKM01000363">
    <property type="protein sequence ID" value="GFG32380.1"/>
    <property type="molecule type" value="Genomic_DNA"/>
</dbReference>
<evidence type="ECO:0000256" key="5">
    <source>
        <dbReference type="ARBA" id="ARBA00029468"/>
    </source>
</evidence>
<keyword evidence="10" id="KW-1185">Reference proteome</keyword>
<dbReference type="Proteomes" id="UP000502823">
    <property type="component" value="Unassembled WGS sequence"/>
</dbReference>
<keyword evidence="3" id="KW-0206">Cytoskeleton</keyword>
<evidence type="ECO:0000313" key="10">
    <source>
        <dbReference type="Proteomes" id="UP000502823"/>
    </source>
</evidence>
<evidence type="ECO:0000256" key="7">
    <source>
        <dbReference type="SAM" id="MobiDB-lite"/>
    </source>
</evidence>
<comment type="caution">
    <text evidence="9">The sequence shown here is derived from an EMBL/GenBank/DDBJ whole genome shotgun (WGS) entry which is preliminary data.</text>
</comment>
<dbReference type="InParanoid" id="A0A6L2PLL6"/>
<evidence type="ECO:0000256" key="3">
    <source>
        <dbReference type="ARBA" id="ARBA00023212"/>
    </source>
</evidence>
<dbReference type="PANTHER" id="PTHR22455:SF10">
    <property type="entry name" value="CILIA- AND FLAGELLA-ASSOCIATED PROTEIN 91"/>
    <property type="match status" value="1"/>
</dbReference>
<protein>
    <recommendedName>
        <fullName evidence="6">Cilia- and flagella-associated protein 91</fullName>
    </recommendedName>
</protein>
<dbReference type="Pfam" id="PF14738">
    <property type="entry name" value="CFAP91"/>
    <property type="match status" value="1"/>
</dbReference>
<evidence type="ECO:0000313" key="9">
    <source>
        <dbReference type="EMBL" id="GFG32380.1"/>
    </source>
</evidence>
<keyword evidence="4" id="KW-0966">Cell projection</keyword>
<dbReference type="AlphaFoldDB" id="A0A6L2PLL6"/>
<evidence type="ECO:0000256" key="4">
    <source>
        <dbReference type="ARBA" id="ARBA00023273"/>
    </source>
</evidence>
<comment type="similarity">
    <text evidence="5">Belongs to the CFAP91 family.</text>
</comment>
<feature type="region of interest" description="Disordered" evidence="7">
    <location>
        <begin position="127"/>
        <end position="148"/>
    </location>
</feature>
<gene>
    <name evidence="9" type="ORF">Cfor_04360</name>
</gene>